<sequence>MDLGLEGKSVLVAAASKGLGLATALEYAREGARVTIASRSLPQLETARQAIREATGQEVAVAELDVTRPEEIARAVRTGAEFGGG</sequence>
<organism evidence="1 2">
    <name type="scientific">Paenibacillus rhizoplanae</name>
    <dbReference type="NCBI Taxonomy" id="1917181"/>
    <lineage>
        <taxon>Bacteria</taxon>
        <taxon>Bacillati</taxon>
        <taxon>Bacillota</taxon>
        <taxon>Bacilli</taxon>
        <taxon>Bacillales</taxon>
        <taxon>Paenibacillaceae</taxon>
        <taxon>Paenibacillus</taxon>
    </lineage>
</organism>
<evidence type="ECO:0000313" key="2">
    <source>
        <dbReference type="Proteomes" id="UP001597448"/>
    </source>
</evidence>
<dbReference type="Proteomes" id="UP001597448">
    <property type="component" value="Unassembled WGS sequence"/>
</dbReference>
<evidence type="ECO:0000313" key="1">
    <source>
        <dbReference type="EMBL" id="MFD2410086.1"/>
    </source>
</evidence>
<reference evidence="2" key="1">
    <citation type="journal article" date="2019" name="Int. J. Syst. Evol. Microbiol.">
        <title>The Global Catalogue of Microorganisms (GCM) 10K type strain sequencing project: providing services to taxonomists for standard genome sequencing and annotation.</title>
        <authorList>
            <consortium name="The Broad Institute Genomics Platform"/>
            <consortium name="The Broad Institute Genome Sequencing Center for Infectious Disease"/>
            <person name="Wu L."/>
            <person name="Ma J."/>
        </authorList>
    </citation>
    <scope>NUCLEOTIDE SEQUENCE [LARGE SCALE GENOMIC DNA]</scope>
    <source>
        <strain evidence="2">CCM 8725</strain>
    </source>
</reference>
<gene>
    <name evidence="1" type="ORF">ACFSX3_09415</name>
</gene>
<dbReference type="InterPro" id="IPR036291">
    <property type="entry name" value="NAD(P)-bd_dom_sf"/>
</dbReference>
<dbReference type="Pfam" id="PF00106">
    <property type="entry name" value="adh_short"/>
    <property type="match status" value="1"/>
</dbReference>
<dbReference type="PANTHER" id="PTHR43550:SF3">
    <property type="entry name" value="3-KETODIHYDROSPHINGOSINE REDUCTASE"/>
    <property type="match status" value="1"/>
</dbReference>
<name>A0ABW5F574_9BACL</name>
<accession>A0ABW5F574</accession>
<feature type="non-terminal residue" evidence="1">
    <location>
        <position position="85"/>
    </location>
</feature>
<proteinExistence type="predicted"/>
<dbReference type="SUPFAM" id="SSF51735">
    <property type="entry name" value="NAD(P)-binding Rossmann-fold domains"/>
    <property type="match status" value="1"/>
</dbReference>
<keyword evidence="2" id="KW-1185">Reference proteome</keyword>
<dbReference type="PANTHER" id="PTHR43550">
    <property type="entry name" value="3-KETODIHYDROSPHINGOSINE REDUCTASE"/>
    <property type="match status" value="1"/>
</dbReference>
<comment type="caution">
    <text evidence="1">The sequence shown here is derived from an EMBL/GenBank/DDBJ whole genome shotgun (WGS) entry which is preliminary data.</text>
</comment>
<dbReference type="InterPro" id="IPR002347">
    <property type="entry name" value="SDR_fam"/>
</dbReference>
<protein>
    <submittedName>
        <fullName evidence="1">SDR family NAD(P)-dependent oxidoreductase</fullName>
    </submittedName>
</protein>
<dbReference type="RefSeq" id="WP_379312818.1">
    <property type="nucleotide sequence ID" value="NZ_JBHUKY010000019.1"/>
</dbReference>
<dbReference type="EMBL" id="JBHUKY010000019">
    <property type="protein sequence ID" value="MFD2410086.1"/>
    <property type="molecule type" value="Genomic_DNA"/>
</dbReference>
<dbReference type="Gene3D" id="3.40.50.720">
    <property type="entry name" value="NAD(P)-binding Rossmann-like Domain"/>
    <property type="match status" value="1"/>
</dbReference>